<feature type="chain" id="PRO_5004021283" description="SMP-30/Gluconolactonase/LRE-like region domain-containing protein" evidence="4">
    <location>
        <begin position="26"/>
        <end position="333"/>
    </location>
</feature>
<reference evidence="5 6" key="1">
    <citation type="journal article" date="2012" name="PLoS Pathog.">
        <title>Diverse lifestyles and strategies of plant pathogenesis encoded in the genomes of eighteen Dothideomycetes fungi.</title>
        <authorList>
            <person name="Ohm R.A."/>
            <person name="Feau N."/>
            <person name="Henrissat B."/>
            <person name="Schoch C.L."/>
            <person name="Horwitz B.A."/>
            <person name="Barry K.W."/>
            <person name="Condon B.J."/>
            <person name="Copeland A.C."/>
            <person name="Dhillon B."/>
            <person name="Glaser F."/>
            <person name="Hesse C.N."/>
            <person name="Kosti I."/>
            <person name="LaButti K."/>
            <person name="Lindquist E.A."/>
            <person name="Lucas S."/>
            <person name="Salamov A.A."/>
            <person name="Bradshaw R.E."/>
            <person name="Ciuffetti L."/>
            <person name="Hamelin R.C."/>
            <person name="Kema G.H.J."/>
            <person name="Lawrence C."/>
            <person name="Scott J.A."/>
            <person name="Spatafora J.W."/>
            <person name="Turgeon B.G."/>
            <person name="de Wit P.J.G.M."/>
            <person name="Zhong S."/>
            <person name="Goodwin S.B."/>
            <person name="Grigoriev I.V."/>
        </authorList>
    </citation>
    <scope>NUCLEOTIDE SEQUENCE [LARGE SCALE GENOMIC DNA]</scope>
    <source>
        <strain evidence="5 6">UAMH 10762</strain>
    </source>
</reference>
<keyword evidence="6" id="KW-1185">Reference proteome</keyword>
<dbReference type="OrthoDB" id="7776143at2759"/>
<dbReference type="Proteomes" id="UP000011761">
    <property type="component" value="Unassembled WGS sequence"/>
</dbReference>
<accession>M2MLA0</accession>
<comment type="subcellular location">
    <subcellularLocation>
        <location evidence="1">Secreted</location>
    </subcellularLocation>
</comment>
<dbReference type="OMA" id="VYPMGNV"/>
<proteinExistence type="inferred from homology"/>
<dbReference type="eggNOG" id="ENOG502SI5G">
    <property type="taxonomic scope" value="Eukaryota"/>
</dbReference>
<dbReference type="AlphaFoldDB" id="M2MLA0"/>
<dbReference type="GeneID" id="19108432"/>
<sequence length="333" mass="36046">MHFASLAAICAAVSAPFLSTRLVNGISLTPEGRVFLVFQRVDNSTGLTIVEYNRTTNTSTAYPNAVWNNYTSGADPGSNFVGANAQRIGPDGNLYVVDTGQVGGSGPVLLPYGPKLLQINVTTNTVTRIYPMGNATSSSSHLDDVRFHNVTGKAYPTDAGYPGLIVLNLASGDTRRALSNDLSTREYMPASATCYTPWLEVLPDGQWLYYEPSSGGMSRIETKWLDGAFYNSTLNDNSILDRYVQPFAHTPSTGDTAIDAQGNVYNSDIDSQRVVKINPNVDAMWIDRNGTLWMPANQLNRGTGYNNGTSRIVKPLDIFTIHIGIGPSPINHA</sequence>
<organism evidence="5 6">
    <name type="scientific">Baudoinia panamericana (strain UAMH 10762)</name>
    <name type="common">Angels' share fungus</name>
    <name type="synonym">Baudoinia compniacensis (strain UAMH 10762)</name>
    <dbReference type="NCBI Taxonomy" id="717646"/>
    <lineage>
        <taxon>Eukaryota</taxon>
        <taxon>Fungi</taxon>
        <taxon>Dikarya</taxon>
        <taxon>Ascomycota</taxon>
        <taxon>Pezizomycotina</taxon>
        <taxon>Dothideomycetes</taxon>
        <taxon>Dothideomycetidae</taxon>
        <taxon>Mycosphaerellales</taxon>
        <taxon>Teratosphaeriaceae</taxon>
        <taxon>Baudoinia</taxon>
    </lineage>
</organism>
<protein>
    <recommendedName>
        <fullName evidence="7">SMP-30/Gluconolactonase/LRE-like region domain-containing protein</fullName>
    </recommendedName>
</protein>
<evidence type="ECO:0008006" key="7">
    <source>
        <dbReference type="Google" id="ProtNLM"/>
    </source>
</evidence>
<dbReference type="EMBL" id="KB445562">
    <property type="protein sequence ID" value="EMC92158.1"/>
    <property type="molecule type" value="Genomic_DNA"/>
</dbReference>
<evidence type="ECO:0000256" key="3">
    <source>
        <dbReference type="ARBA" id="ARBA00022525"/>
    </source>
</evidence>
<evidence type="ECO:0000313" key="6">
    <source>
        <dbReference type="Proteomes" id="UP000011761"/>
    </source>
</evidence>
<evidence type="ECO:0000256" key="4">
    <source>
        <dbReference type="SAM" id="SignalP"/>
    </source>
</evidence>
<comment type="similarity">
    <text evidence="2">Belongs to the major royal jelly protein family.</text>
</comment>
<dbReference type="GO" id="GO:0005576">
    <property type="term" value="C:extracellular region"/>
    <property type="evidence" value="ECO:0007669"/>
    <property type="project" value="UniProtKB-SubCell"/>
</dbReference>
<dbReference type="InterPro" id="IPR017996">
    <property type="entry name" value="MRJP/yellow-related"/>
</dbReference>
<dbReference type="Gene3D" id="2.120.10.30">
    <property type="entry name" value="TolB, C-terminal domain"/>
    <property type="match status" value="1"/>
</dbReference>
<dbReference type="Pfam" id="PF03022">
    <property type="entry name" value="MRJP"/>
    <property type="match status" value="1"/>
</dbReference>
<evidence type="ECO:0000256" key="1">
    <source>
        <dbReference type="ARBA" id="ARBA00004613"/>
    </source>
</evidence>
<feature type="signal peptide" evidence="4">
    <location>
        <begin position="1"/>
        <end position="25"/>
    </location>
</feature>
<name>M2MLA0_BAUPA</name>
<keyword evidence="4" id="KW-0732">Signal</keyword>
<dbReference type="KEGG" id="bcom:BAUCODRAFT_142735"/>
<dbReference type="InterPro" id="IPR011042">
    <property type="entry name" value="6-blade_b-propeller_TolB-like"/>
</dbReference>
<dbReference type="HOGENOM" id="CLU_031076_0_0_1"/>
<dbReference type="SUPFAM" id="SSF101898">
    <property type="entry name" value="NHL repeat"/>
    <property type="match status" value="1"/>
</dbReference>
<evidence type="ECO:0000313" key="5">
    <source>
        <dbReference type="EMBL" id="EMC92158.1"/>
    </source>
</evidence>
<dbReference type="RefSeq" id="XP_007680629.1">
    <property type="nucleotide sequence ID" value="XM_007682439.1"/>
</dbReference>
<evidence type="ECO:0000256" key="2">
    <source>
        <dbReference type="ARBA" id="ARBA00009127"/>
    </source>
</evidence>
<keyword evidence="3" id="KW-0964">Secreted</keyword>
<gene>
    <name evidence="5" type="ORF">BAUCODRAFT_142735</name>
</gene>